<evidence type="ECO:0000313" key="1">
    <source>
        <dbReference type="EMBL" id="KOX80518.1"/>
    </source>
</evidence>
<gene>
    <name evidence="1" type="ORF">WN51_13002</name>
</gene>
<name>A0A0N0BKF8_9HYME</name>
<dbReference type="AlphaFoldDB" id="A0A0N0BKF8"/>
<sequence>MNNMANVLVTFKRRKQIRFRDKVRSFECHIALLGQMLSASNCKGQVRICSLQLGLVNFGLKKGNLELGARDGVTSFARYFVQYRDRIIVKFDNESKDTCTNTLVSSHLATEQEMLFEDVQFLHIALEKMDDEKKLAEKQNRLIKMSSAQLGHTTARYPRSVENIIIHKKSREDWIPSGKASFWVVSSRRFVPKAPYHSPVRCRIVRRLDGELIRARGSQNHREISYSM</sequence>
<organism evidence="1 2">
    <name type="scientific">Melipona quadrifasciata</name>
    <dbReference type="NCBI Taxonomy" id="166423"/>
    <lineage>
        <taxon>Eukaryota</taxon>
        <taxon>Metazoa</taxon>
        <taxon>Ecdysozoa</taxon>
        <taxon>Arthropoda</taxon>
        <taxon>Hexapoda</taxon>
        <taxon>Insecta</taxon>
        <taxon>Pterygota</taxon>
        <taxon>Neoptera</taxon>
        <taxon>Endopterygota</taxon>
        <taxon>Hymenoptera</taxon>
        <taxon>Apocrita</taxon>
        <taxon>Aculeata</taxon>
        <taxon>Apoidea</taxon>
        <taxon>Anthophila</taxon>
        <taxon>Apidae</taxon>
        <taxon>Melipona</taxon>
    </lineage>
</organism>
<dbReference type="Proteomes" id="UP000053105">
    <property type="component" value="Unassembled WGS sequence"/>
</dbReference>
<accession>A0A0N0BKF8</accession>
<evidence type="ECO:0000313" key="2">
    <source>
        <dbReference type="Proteomes" id="UP000053105"/>
    </source>
</evidence>
<keyword evidence="2" id="KW-1185">Reference proteome</keyword>
<proteinExistence type="predicted"/>
<dbReference type="EMBL" id="KQ435700">
    <property type="protein sequence ID" value="KOX80518.1"/>
    <property type="molecule type" value="Genomic_DNA"/>
</dbReference>
<dbReference type="OrthoDB" id="7635568at2759"/>
<protein>
    <submittedName>
        <fullName evidence="1">Uncharacterized protein</fullName>
    </submittedName>
</protein>
<reference evidence="1 2" key="1">
    <citation type="submission" date="2015-07" db="EMBL/GenBank/DDBJ databases">
        <title>The genome of Melipona quadrifasciata.</title>
        <authorList>
            <person name="Pan H."/>
            <person name="Kapheim K."/>
        </authorList>
    </citation>
    <scope>NUCLEOTIDE SEQUENCE [LARGE SCALE GENOMIC DNA]</scope>
    <source>
        <strain evidence="1">0111107301</strain>
        <tissue evidence="1">Whole body</tissue>
    </source>
</reference>